<evidence type="ECO:0000256" key="13">
    <source>
        <dbReference type="ARBA" id="ARBA00022777"/>
    </source>
</evidence>
<comment type="catalytic activity">
    <reaction evidence="1">
        <text>adenosylcob(III)inamide + ATP = adenosylcob(III)inamide phosphate + ADP + H(+)</text>
        <dbReference type="Rhea" id="RHEA:15769"/>
        <dbReference type="ChEBI" id="CHEBI:2480"/>
        <dbReference type="ChEBI" id="CHEBI:15378"/>
        <dbReference type="ChEBI" id="CHEBI:30616"/>
        <dbReference type="ChEBI" id="CHEBI:58502"/>
        <dbReference type="ChEBI" id="CHEBI:456216"/>
        <dbReference type="EC" id="2.7.1.156"/>
    </reaction>
</comment>
<accession>A0A4R5KYX4</accession>
<keyword evidence="15" id="KW-0342">GTP-binding</keyword>
<dbReference type="GO" id="GO:0043752">
    <property type="term" value="F:adenosylcobinamide kinase activity"/>
    <property type="evidence" value="ECO:0007669"/>
    <property type="project" value="UniProtKB-EC"/>
</dbReference>
<proteinExistence type="inferred from homology"/>
<organism evidence="19 20">
    <name type="scientific">Paenibacillus piri</name>
    <dbReference type="NCBI Taxonomy" id="2547395"/>
    <lineage>
        <taxon>Bacteria</taxon>
        <taxon>Bacillati</taxon>
        <taxon>Bacillota</taxon>
        <taxon>Bacilli</taxon>
        <taxon>Bacillales</taxon>
        <taxon>Paenibacillaceae</taxon>
        <taxon>Paenibacillus</taxon>
    </lineage>
</organism>
<keyword evidence="10" id="KW-0169">Cobalamin biosynthesis</keyword>
<comment type="pathway">
    <text evidence="6">Cofactor biosynthesis; adenosylcobalamin biosynthesis; adenosylcobalamin from cob(II)yrinate a,c-diamide: step 5/7.</text>
</comment>
<dbReference type="EC" id="2.7.7.62" evidence="9"/>
<comment type="catalytic activity">
    <reaction evidence="2">
        <text>adenosylcob(III)inamide phosphate + GTP + H(+) = adenosylcob(III)inamide-GDP + diphosphate</text>
        <dbReference type="Rhea" id="RHEA:22712"/>
        <dbReference type="ChEBI" id="CHEBI:15378"/>
        <dbReference type="ChEBI" id="CHEBI:33019"/>
        <dbReference type="ChEBI" id="CHEBI:37565"/>
        <dbReference type="ChEBI" id="CHEBI:58502"/>
        <dbReference type="ChEBI" id="CHEBI:60487"/>
        <dbReference type="EC" id="2.7.7.62"/>
    </reaction>
</comment>
<keyword evidence="14" id="KW-0067">ATP-binding</keyword>
<feature type="compositionally biased region" description="Basic and acidic residues" evidence="18">
    <location>
        <begin position="139"/>
        <end position="154"/>
    </location>
</feature>
<evidence type="ECO:0000256" key="1">
    <source>
        <dbReference type="ARBA" id="ARBA00000312"/>
    </source>
</evidence>
<sequence length="268" mass="30785">MLILVTGGARSGKSSFAEAYCAKLGQRGVYIATAQAYDEEMKARIRLHQRQRENGGLHWTTVEEPYALADMLQRLYRLQGVHPGQQHLDGLQERQRLQRDGEQPAEDRWIQEQPEHIERERQPSESGHGQPASGQPERAQPEHEAPDPEKYEGRMHRDDLPVVLVDCLTLWLSNWLLKHERQADAEGQVQPLLDELKRAASLFAADRRRHLVFVTNEVGYGLVPEYKLGRQFRDLSGRMNQQLAQEADEVFLVTAGIPVELKRIRFEL</sequence>
<protein>
    <recommendedName>
        <fullName evidence="16">Adenosylcobinamide kinase</fullName>
        <ecNumber evidence="8">2.7.1.156</ecNumber>
        <ecNumber evidence="9">2.7.7.62</ecNumber>
    </recommendedName>
    <alternativeName>
        <fullName evidence="17">Adenosylcobinamide-phosphate guanylyltransferase</fullName>
    </alternativeName>
</protein>
<evidence type="ECO:0000256" key="17">
    <source>
        <dbReference type="ARBA" id="ARBA00030571"/>
    </source>
</evidence>
<evidence type="ECO:0000256" key="15">
    <source>
        <dbReference type="ARBA" id="ARBA00023134"/>
    </source>
</evidence>
<dbReference type="PANTHER" id="PTHR34848">
    <property type="match status" value="1"/>
</dbReference>
<comment type="pathway">
    <text evidence="5">Cofactor biosynthesis; adenosylcobalamin biosynthesis; adenosylcobalamin from cob(II)yrinate a,c-diamide: step 6/7.</text>
</comment>
<evidence type="ECO:0000256" key="16">
    <source>
        <dbReference type="ARBA" id="ARBA00029570"/>
    </source>
</evidence>
<dbReference type="RefSeq" id="WP_133225145.1">
    <property type="nucleotide sequence ID" value="NZ_SMRT01000001.1"/>
</dbReference>
<dbReference type="GO" id="GO:0005524">
    <property type="term" value="F:ATP binding"/>
    <property type="evidence" value="ECO:0007669"/>
    <property type="project" value="UniProtKB-KW"/>
</dbReference>
<evidence type="ECO:0000256" key="6">
    <source>
        <dbReference type="ARBA" id="ARBA00005159"/>
    </source>
</evidence>
<dbReference type="OrthoDB" id="9799422at2"/>
<evidence type="ECO:0000256" key="9">
    <source>
        <dbReference type="ARBA" id="ARBA00012523"/>
    </source>
</evidence>
<evidence type="ECO:0000256" key="8">
    <source>
        <dbReference type="ARBA" id="ARBA00012016"/>
    </source>
</evidence>
<keyword evidence="20" id="KW-1185">Reference proteome</keyword>
<dbReference type="InterPro" id="IPR027417">
    <property type="entry name" value="P-loop_NTPase"/>
</dbReference>
<gene>
    <name evidence="19" type="ORF">E1757_02025</name>
</gene>
<dbReference type="Pfam" id="PF02283">
    <property type="entry name" value="CobU"/>
    <property type="match status" value="2"/>
</dbReference>
<evidence type="ECO:0000256" key="18">
    <source>
        <dbReference type="SAM" id="MobiDB-lite"/>
    </source>
</evidence>
<dbReference type="Gene3D" id="3.40.50.300">
    <property type="entry name" value="P-loop containing nucleotide triphosphate hydrolases"/>
    <property type="match status" value="1"/>
</dbReference>
<evidence type="ECO:0000313" key="20">
    <source>
        <dbReference type="Proteomes" id="UP000295636"/>
    </source>
</evidence>
<dbReference type="EMBL" id="SMRT01000001">
    <property type="protein sequence ID" value="TDG00436.1"/>
    <property type="molecule type" value="Genomic_DNA"/>
</dbReference>
<comment type="function">
    <text evidence="4">Catalyzes ATP-dependent phosphorylation of adenosylcobinamide and addition of GMP to adenosylcobinamide phosphate.</text>
</comment>
<comment type="similarity">
    <text evidence="7">Belongs to the CobU/CobP family.</text>
</comment>
<evidence type="ECO:0000256" key="3">
    <source>
        <dbReference type="ARBA" id="ARBA00001522"/>
    </source>
</evidence>
<feature type="region of interest" description="Disordered" evidence="18">
    <location>
        <begin position="97"/>
        <end position="154"/>
    </location>
</feature>
<keyword evidence="11 19" id="KW-0808">Transferase</keyword>
<dbReference type="Proteomes" id="UP000295636">
    <property type="component" value="Unassembled WGS sequence"/>
</dbReference>
<dbReference type="SUPFAM" id="SSF52540">
    <property type="entry name" value="P-loop containing nucleoside triphosphate hydrolases"/>
    <property type="match status" value="2"/>
</dbReference>
<dbReference type="EC" id="2.7.1.156" evidence="8"/>
<comment type="catalytic activity">
    <reaction evidence="3">
        <text>adenosylcob(III)inamide + GTP = adenosylcob(III)inamide phosphate + GDP + H(+)</text>
        <dbReference type="Rhea" id="RHEA:15765"/>
        <dbReference type="ChEBI" id="CHEBI:2480"/>
        <dbReference type="ChEBI" id="CHEBI:15378"/>
        <dbReference type="ChEBI" id="CHEBI:37565"/>
        <dbReference type="ChEBI" id="CHEBI:58189"/>
        <dbReference type="ChEBI" id="CHEBI:58502"/>
        <dbReference type="EC" id="2.7.1.156"/>
    </reaction>
</comment>
<reference evidence="19 20" key="1">
    <citation type="submission" date="2019-03" db="EMBL/GenBank/DDBJ databases">
        <title>This is whole genome sequence of Paenibacillus sp MS74 strain.</title>
        <authorList>
            <person name="Trinh H.N."/>
        </authorList>
    </citation>
    <scope>NUCLEOTIDE SEQUENCE [LARGE SCALE GENOMIC DNA]</scope>
    <source>
        <strain evidence="19 20">MS74</strain>
    </source>
</reference>
<evidence type="ECO:0000256" key="11">
    <source>
        <dbReference type="ARBA" id="ARBA00022679"/>
    </source>
</evidence>
<evidence type="ECO:0000256" key="5">
    <source>
        <dbReference type="ARBA" id="ARBA00004692"/>
    </source>
</evidence>
<evidence type="ECO:0000256" key="7">
    <source>
        <dbReference type="ARBA" id="ARBA00007490"/>
    </source>
</evidence>
<feature type="compositionally biased region" description="Basic and acidic residues" evidence="18">
    <location>
        <begin position="97"/>
        <end position="123"/>
    </location>
</feature>
<evidence type="ECO:0000313" key="19">
    <source>
        <dbReference type="EMBL" id="TDG00436.1"/>
    </source>
</evidence>
<name>A0A4R5KYX4_9BACL</name>
<dbReference type="UniPathway" id="UPA00148">
    <property type="reaction ID" value="UER00236"/>
</dbReference>
<dbReference type="GO" id="GO:0009236">
    <property type="term" value="P:cobalamin biosynthetic process"/>
    <property type="evidence" value="ECO:0007669"/>
    <property type="project" value="UniProtKB-UniPathway"/>
</dbReference>
<keyword evidence="12" id="KW-0547">Nucleotide-binding</keyword>
<dbReference type="GO" id="GO:0005525">
    <property type="term" value="F:GTP binding"/>
    <property type="evidence" value="ECO:0007669"/>
    <property type="project" value="UniProtKB-KW"/>
</dbReference>
<evidence type="ECO:0000256" key="14">
    <source>
        <dbReference type="ARBA" id="ARBA00022840"/>
    </source>
</evidence>
<evidence type="ECO:0000256" key="4">
    <source>
        <dbReference type="ARBA" id="ARBA00003889"/>
    </source>
</evidence>
<dbReference type="AlphaFoldDB" id="A0A4R5KYX4"/>
<evidence type="ECO:0000256" key="2">
    <source>
        <dbReference type="ARBA" id="ARBA00000711"/>
    </source>
</evidence>
<evidence type="ECO:0000256" key="10">
    <source>
        <dbReference type="ARBA" id="ARBA00022573"/>
    </source>
</evidence>
<evidence type="ECO:0000256" key="12">
    <source>
        <dbReference type="ARBA" id="ARBA00022741"/>
    </source>
</evidence>
<keyword evidence="13 19" id="KW-0418">Kinase</keyword>
<dbReference type="InterPro" id="IPR003203">
    <property type="entry name" value="CobU/CobP"/>
</dbReference>
<comment type="caution">
    <text evidence="19">The sequence shown here is derived from an EMBL/GenBank/DDBJ whole genome shotgun (WGS) entry which is preliminary data.</text>
</comment>
<dbReference type="PANTHER" id="PTHR34848:SF1">
    <property type="entry name" value="BIFUNCTIONAL ADENOSYLCOBALAMIN BIOSYNTHESIS PROTEIN COBU"/>
    <property type="match status" value="1"/>
</dbReference>
<keyword evidence="19" id="KW-0548">Nucleotidyltransferase</keyword>
<dbReference type="GO" id="GO:0008820">
    <property type="term" value="F:cobinamide phosphate guanylyltransferase activity"/>
    <property type="evidence" value="ECO:0007669"/>
    <property type="project" value="UniProtKB-EC"/>
</dbReference>
<dbReference type="CDD" id="cd00544">
    <property type="entry name" value="CobU"/>
    <property type="match status" value="1"/>
</dbReference>